<accession>A0ACC2XTC7</accession>
<name>A0ACC2XTC7_9TREE</name>
<protein>
    <submittedName>
        <fullName evidence="1">Uncharacterized protein</fullName>
    </submittedName>
</protein>
<dbReference type="Proteomes" id="UP001234202">
    <property type="component" value="Unassembled WGS sequence"/>
</dbReference>
<dbReference type="EMBL" id="JASBWV010000004">
    <property type="protein sequence ID" value="KAJ9126891.1"/>
    <property type="molecule type" value="Genomic_DNA"/>
</dbReference>
<evidence type="ECO:0000313" key="1">
    <source>
        <dbReference type="EMBL" id="KAJ9126891.1"/>
    </source>
</evidence>
<evidence type="ECO:0000313" key="2">
    <source>
        <dbReference type="Proteomes" id="UP001234202"/>
    </source>
</evidence>
<comment type="caution">
    <text evidence="1">The sequence shown here is derived from an EMBL/GenBank/DDBJ whole genome shotgun (WGS) entry which is preliminary data.</text>
</comment>
<keyword evidence="2" id="KW-1185">Reference proteome</keyword>
<gene>
    <name evidence="1" type="ORF">QFC24_001927</name>
</gene>
<proteinExistence type="predicted"/>
<sequence length="75" mass="7801">MPLSTVALKGQPFKEASTADVGAPGEKGWGKGTNATAAKAPDAQAQKAEGKVYLSNVTSGFEIPSTDNMYEVDRL</sequence>
<organism evidence="1 2">
    <name type="scientific">Naganishia onofrii</name>
    <dbReference type="NCBI Taxonomy" id="1851511"/>
    <lineage>
        <taxon>Eukaryota</taxon>
        <taxon>Fungi</taxon>
        <taxon>Dikarya</taxon>
        <taxon>Basidiomycota</taxon>
        <taxon>Agaricomycotina</taxon>
        <taxon>Tremellomycetes</taxon>
        <taxon>Filobasidiales</taxon>
        <taxon>Filobasidiaceae</taxon>
        <taxon>Naganishia</taxon>
    </lineage>
</organism>
<reference evidence="1" key="1">
    <citation type="submission" date="2023-04" db="EMBL/GenBank/DDBJ databases">
        <title>Draft Genome sequencing of Naganishia species isolated from polar environments using Oxford Nanopore Technology.</title>
        <authorList>
            <person name="Leo P."/>
            <person name="Venkateswaran K."/>
        </authorList>
    </citation>
    <scope>NUCLEOTIDE SEQUENCE</scope>
    <source>
        <strain evidence="1">DBVPG 5303</strain>
    </source>
</reference>